<accession>A0ABP8IMF9</accession>
<reference evidence="2" key="1">
    <citation type="journal article" date="2019" name="Int. J. Syst. Evol. Microbiol.">
        <title>The Global Catalogue of Microorganisms (GCM) 10K type strain sequencing project: providing services to taxonomists for standard genome sequencing and annotation.</title>
        <authorList>
            <consortium name="The Broad Institute Genomics Platform"/>
            <consortium name="The Broad Institute Genome Sequencing Center for Infectious Disease"/>
            <person name="Wu L."/>
            <person name="Ma J."/>
        </authorList>
    </citation>
    <scope>NUCLEOTIDE SEQUENCE [LARGE SCALE GENOMIC DNA]</scope>
    <source>
        <strain evidence="2">JCM 17923</strain>
    </source>
</reference>
<sequence length="214" mass="24336">MVRNAAVRAELGAMKDDEAYAALEAYFQQRVALGEEERAALRRLFRPRHLRRHELLHPAGEVARHGVFVLRGCLRAYVVDAAGKEHILQFAPEQWWISEQHSLQHHTPALFAIDAVEDSDVLLFDTLYFLHPGLPGLQAPELGLASLHNRIYAMQKRLVLLLSAPARTRYLDFLDTYPTLARRLPQKLIAAYLGITPESLSRVRHELAQPRAEP</sequence>
<dbReference type="EMBL" id="BAABGZ010000065">
    <property type="protein sequence ID" value="GAA4362406.1"/>
    <property type="molecule type" value="Genomic_DNA"/>
</dbReference>
<gene>
    <name evidence="1" type="ORF">GCM10023185_30320</name>
</gene>
<dbReference type="InterPro" id="IPR014710">
    <property type="entry name" value="RmlC-like_jellyroll"/>
</dbReference>
<evidence type="ECO:0008006" key="3">
    <source>
        <dbReference type="Google" id="ProtNLM"/>
    </source>
</evidence>
<comment type="caution">
    <text evidence="1">The sequence shown here is derived from an EMBL/GenBank/DDBJ whole genome shotgun (WGS) entry which is preliminary data.</text>
</comment>
<dbReference type="InterPro" id="IPR018490">
    <property type="entry name" value="cNMP-bd_dom_sf"/>
</dbReference>
<dbReference type="Gene3D" id="2.60.120.10">
    <property type="entry name" value="Jelly Rolls"/>
    <property type="match status" value="1"/>
</dbReference>
<evidence type="ECO:0000313" key="1">
    <source>
        <dbReference type="EMBL" id="GAA4362406.1"/>
    </source>
</evidence>
<dbReference type="Proteomes" id="UP001501153">
    <property type="component" value="Unassembled WGS sequence"/>
</dbReference>
<dbReference type="SUPFAM" id="SSF51206">
    <property type="entry name" value="cAMP-binding domain-like"/>
    <property type="match status" value="1"/>
</dbReference>
<name>A0ABP8IMF9_9BACT</name>
<keyword evidence="2" id="KW-1185">Reference proteome</keyword>
<organism evidence="1 2">
    <name type="scientific">Hymenobacter saemangeumensis</name>
    <dbReference type="NCBI Taxonomy" id="1084522"/>
    <lineage>
        <taxon>Bacteria</taxon>
        <taxon>Pseudomonadati</taxon>
        <taxon>Bacteroidota</taxon>
        <taxon>Cytophagia</taxon>
        <taxon>Cytophagales</taxon>
        <taxon>Hymenobacteraceae</taxon>
        <taxon>Hymenobacter</taxon>
    </lineage>
</organism>
<protein>
    <recommendedName>
        <fullName evidence="3">Crp/Fnr family transcriptional regulator</fullName>
    </recommendedName>
</protein>
<evidence type="ECO:0000313" key="2">
    <source>
        <dbReference type="Proteomes" id="UP001501153"/>
    </source>
</evidence>
<proteinExistence type="predicted"/>